<keyword evidence="2" id="KW-1185">Reference proteome</keyword>
<reference evidence="1" key="1">
    <citation type="journal article" date="2019" name="bioRxiv">
        <title>The Genome of the Zebra Mussel, Dreissena polymorpha: A Resource for Invasive Species Research.</title>
        <authorList>
            <person name="McCartney M.A."/>
            <person name="Auch B."/>
            <person name="Kono T."/>
            <person name="Mallez S."/>
            <person name="Zhang Y."/>
            <person name="Obille A."/>
            <person name="Becker A."/>
            <person name="Abrahante J.E."/>
            <person name="Garbe J."/>
            <person name="Badalamenti J.P."/>
            <person name="Herman A."/>
            <person name="Mangelson H."/>
            <person name="Liachko I."/>
            <person name="Sullivan S."/>
            <person name="Sone E.D."/>
            <person name="Koren S."/>
            <person name="Silverstein K.A.T."/>
            <person name="Beckman K.B."/>
            <person name="Gohl D.M."/>
        </authorList>
    </citation>
    <scope>NUCLEOTIDE SEQUENCE</scope>
    <source>
        <strain evidence="1">Duluth1</strain>
        <tissue evidence="1">Whole animal</tissue>
    </source>
</reference>
<dbReference type="InterPro" id="IPR024855">
    <property type="entry name" value="UNC79"/>
</dbReference>
<evidence type="ECO:0000313" key="1">
    <source>
        <dbReference type="EMBL" id="KAH3873104.1"/>
    </source>
</evidence>
<sequence length="75" mass="8480">MRKTDLLSRPIPKKPVPNRHSEIAMFERCLDCNAVLEEYDDDTIGLCVVVLATYIHREPSLATPMLLESLIAVAR</sequence>
<gene>
    <name evidence="1" type="ORF">DPMN_036330</name>
</gene>
<reference evidence="1" key="2">
    <citation type="submission" date="2020-11" db="EMBL/GenBank/DDBJ databases">
        <authorList>
            <person name="McCartney M.A."/>
            <person name="Auch B."/>
            <person name="Kono T."/>
            <person name="Mallez S."/>
            <person name="Becker A."/>
            <person name="Gohl D.M."/>
            <person name="Silverstein K.A.T."/>
            <person name="Koren S."/>
            <person name="Bechman K.B."/>
            <person name="Herman A."/>
            <person name="Abrahante J.E."/>
            <person name="Garbe J."/>
        </authorList>
    </citation>
    <scope>NUCLEOTIDE SEQUENCE</scope>
    <source>
        <strain evidence="1">Duluth1</strain>
        <tissue evidence="1">Whole animal</tissue>
    </source>
</reference>
<accession>A0A9D4RLU3</accession>
<dbReference type="PANTHER" id="PTHR21696">
    <property type="entry name" value="PROTEIN UNC-79 HOMOLOG"/>
    <property type="match status" value="1"/>
</dbReference>
<protein>
    <submittedName>
        <fullName evidence="1">Uncharacterized protein</fullName>
    </submittedName>
</protein>
<comment type="caution">
    <text evidence="1">The sequence shown here is derived from an EMBL/GenBank/DDBJ whole genome shotgun (WGS) entry which is preliminary data.</text>
</comment>
<organism evidence="1 2">
    <name type="scientific">Dreissena polymorpha</name>
    <name type="common">Zebra mussel</name>
    <name type="synonym">Mytilus polymorpha</name>
    <dbReference type="NCBI Taxonomy" id="45954"/>
    <lineage>
        <taxon>Eukaryota</taxon>
        <taxon>Metazoa</taxon>
        <taxon>Spiralia</taxon>
        <taxon>Lophotrochozoa</taxon>
        <taxon>Mollusca</taxon>
        <taxon>Bivalvia</taxon>
        <taxon>Autobranchia</taxon>
        <taxon>Heteroconchia</taxon>
        <taxon>Euheterodonta</taxon>
        <taxon>Imparidentia</taxon>
        <taxon>Neoheterodontei</taxon>
        <taxon>Myida</taxon>
        <taxon>Dreissenoidea</taxon>
        <taxon>Dreissenidae</taxon>
        <taxon>Dreissena</taxon>
    </lineage>
</organism>
<dbReference type="EMBL" id="JAIWYP010000002">
    <property type="protein sequence ID" value="KAH3873104.1"/>
    <property type="molecule type" value="Genomic_DNA"/>
</dbReference>
<dbReference type="Proteomes" id="UP000828390">
    <property type="component" value="Unassembled WGS sequence"/>
</dbReference>
<proteinExistence type="predicted"/>
<name>A0A9D4RLU3_DREPO</name>
<dbReference type="AlphaFoldDB" id="A0A9D4RLU3"/>
<dbReference type="PANTHER" id="PTHR21696:SF2">
    <property type="entry name" value="PROTEIN UNC-79 HOMOLOG"/>
    <property type="match status" value="1"/>
</dbReference>
<evidence type="ECO:0000313" key="2">
    <source>
        <dbReference type="Proteomes" id="UP000828390"/>
    </source>
</evidence>